<accession>A0AAE3IXT0</accession>
<protein>
    <submittedName>
        <fullName evidence="1">DUF2161 family putative PD-(D/E)XK-type phosphodiesterase</fullName>
    </submittedName>
</protein>
<dbReference type="EMBL" id="JAOYFC010000001">
    <property type="protein sequence ID" value="MCV6823699.1"/>
    <property type="molecule type" value="Genomic_DNA"/>
</dbReference>
<evidence type="ECO:0000313" key="2">
    <source>
        <dbReference type="Proteomes" id="UP001208041"/>
    </source>
</evidence>
<keyword evidence="2" id="KW-1185">Reference proteome</keyword>
<reference evidence="1" key="1">
    <citation type="submission" date="2022-10" db="EMBL/GenBank/DDBJ databases">
        <authorList>
            <person name="Yue Y."/>
        </authorList>
    </citation>
    <scope>NUCLEOTIDE SEQUENCE</scope>
    <source>
        <strain evidence="1">Z654</strain>
    </source>
</reference>
<dbReference type="InterPro" id="IPR018679">
    <property type="entry name" value="DUF2161"/>
</dbReference>
<sequence length="243" mass="26211">MAKAGSSKEKAAKTGFAREADLYPPIKTYLEAQGYEVKAEIGAVDVVAIRGEEPPVLVEIKRGFTLSLLHQGVARLAISDDVYLAIPRGKGKAFLTALKGHKTLCRRLGLGLITVRPRDNFVEVHLDPGPYTPRKSKLRQGRLLREFARRVGDPNAGGQTRSGIVTAYRQDALKVAAYLAATGPSKGAHVAKATGVEMATRLMADDHYGWFERVEKGIYALTPKGEAERGAFEGALPTTTPSA</sequence>
<dbReference type="Proteomes" id="UP001208041">
    <property type="component" value="Unassembled WGS sequence"/>
</dbReference>
<proteinExistence type="predicted"/>
<gene>
    <name evidence="1" type="ORF">OH136_03945</name>
</gene>
<dbReference type="AlphaFoldDB" id="A0AAE3IXT0"/>
<name>A0AAE3IXT0_9RHOB</name>
<comment type="caution">
    <text evidence="1">The sequence shown here is derived from an EMBL/GenBank/DDBJ whole genome shotgun (WGS) entry which is preliminary data.</text>
</comment>
<organism evidence="1 2">
    <name type="scientific">Halocynthiibacter halioticoli</name>
    <dbReference type="NCBI Taxonomy" id="2986804"/>
    <lineage>
        <taxon>Bacteria</taxon>
        <taxon>Pseudomonadati</taxon>
        <taxon>Pseudomonadota</taxon>
        <taxon>Alphaproteobacteria</taxon>
        <taxon>Rhodobacterales</taxon>
        <taxon>Paracoccaceae</taxon>
        <taxon>Halocynthiibacter</taxon>
    </lineage>
</organism>
<dbReference type="Pfam" id="PF09929">
    <property type="entry name" value="DUF2161"/>
    <property type="match status" value="1"/>
</dbReference>
<evidence type="ECO:0000313" key="1">
    <source>
        <dbReference type="EMBL" id="MCV6823699.1"/>
    </source>
</evidence>
<dbReference type="RefSeq" id="WP_263952536.1">
    <property type="nucleotide sequence ID" value="NZ_JAOYFC010000001.1"/>
</dbReference>